<dbReference type="GO" id="GO:0015031">
    <property type="term" value="P:protein transport"/>
    <property type="evidence" value="ECO:0007669"/>
    <property type="project" value="UniProtKB-KW"/>
</dbReference>
<evidence type="ECO:0000256" key="12">
    <source>
        <dbReference type="ARBA" id="ARBA00026028"/>
    </source>
</evidence>
<feature type="transmembrane region" description="Helical" evidence="17">
    <location>
        <begin position="137"/>
        <end position="162"/>
    </location>
</feature>
<evidence type="ECO:0000256" key="10">
    <source>
        <dbReference type="ARBA" id="ARBA00023186"/>
    </source>
</evidence>
<keyword evidence="6 16" id="KW-0812">Transmembrane</keyword>
<comment type="similarity">
    <text evidence="2">Belongs to the OXA1/ALB3/YidC family. Type 1 subfamily.</text>
</comment>
<proteinExistence type="inferred from homology"/>
<evidence type="ECO:0000256" key="16">
    <source>
        <dbReference type="RuleBase" id="RU003945"/>
    </source>
</evidence>
<feature type="transmembrane region" description="Helical" evidence="17">
    <location>
        <begin position="174"/>
        <end position="191"/>
    </location>
</feature>
<keyword evidence="8 17" id="KW-1133">Transmembrane helix</keyword>
<dbReference type="NCBIfam" id="TIGR03592">
    <property type="entry name" value="yidC_oxa1_cterm"/>
    <property type="match status" value="1"/>
</dbReference>
<evidence type="ECO:0000256" key="7">
    <source>
        <dbReference type="ARBA" id="ARBA00022927"/>
    </source>
</evidence>
<keyword evidence="9 17" id="KW-0472">Membrane</keyword>
<dbReference type="CDD" id="cd20070">
    <property type="entry name" value="5TM_YidC_Alb3"/>
    <property type="match status" value="1"/>
</dbReference>
<evidence type="ECO:0000256" key="15">
    <source>
        <dbReference type="ARBA" id="ARBA00033342"/>
    </source>
</evidence>
<accession>A0A9D1L4F4</accession>
<evidence type="ECO:0000256" key="5">
    <source>
        <dbReference type="ARBA" id="ARBA00022475"/>
    </source>
</evidence>
<evidence type="ECO:0000256" key="9">
    <source>
        <dbReference type="ARBA" id="ARBA00023136"/>
    </source>
</evidence>
<feature type="transmembrane region" description="Helical" evidence="17">
    <location>
        <begin position="23"/>
        <end position="43"/>
    </location>
</feature>
<organism evidence="19 20">
    <name type="scientific">Candidatus Coprovicinus avistercoris</name>
    <dbReference type="NCBI Taxonomy" id="2840754"/>
    <lineage>
        <taxon>Bacteria</taxon>
        <taxon>Bacillati</taxon>
        <taxon>Actinomycetota</taxon>
        <taxon>Coriobacteriia</taxon>
        <taxon>Coriobacteriales</taxon>
        <taxon>Coriobacteriaceae</taxon>
        <taxon>Coriobacteriaceae incertae sedis</taxon>
        <taxon>Candidatus Coprovicinus</taxon>
    </lineage>
</organism>
<comment type="subunit">
    <text evidence="12">Interacts with the Sec translocase complex via SecD. Specifically interacts with transmembrane segments of nascent integral membrane proteins during membrane integration.</text>
</comment>
<evidence type="ECO:0000256" key="4">
    <source>
        <dbReference type="ARBA" id="ARBA00022448"/>
    </source>
</evidence>
<evidence type="ECO:0000256" key="8">
    <source>
        <dbReference type="ARBA" id="ARBA00022989"/>
    </source>
</evidence>
<keyword evidence="10" id="KW-0143">Chaperone</keyword>
<dbReference type="PANTHER" id="PTHR12428:SF65">
    <property type="entry name" value="CYTOCHROME C OXIDASE ASSEMBLY PROTEIN COX18, MITOCHONDRIAL"/>
    <property type="match status" value="1"/>
</dbReference>
<dbReference type="GO" id="GO:0005886">
    <property type="term" value="C:plasma membrane"/>
    <property type="evidence" value="ECO:0007669"/>
    <property type="project" value="UniProtKB-SubCell"/>
</dbReference>
<dbReference type="Proteomes" id="UP000824078">
    <property type="component" value="Unassembled WGS sequence"/>
</dbReference>
<evidence type="ECO:0000256" key="11">
    <source>
        <dbReference type="ARBA" id="ARBA00025034"/>
    </source>
</evidence>
<comment type="function">
    <text evidence="11">Required for the insertion and/or proper folding and/or complex formation of integral membrane proteins into the membrane. Involved in integration of membrane proteins that insert both dependently and independently of the Sec translocase complex, as well as at least some lipoproteins. Aids folding of multispanning membrane proteins.</text>
</comment>
<dbReference type="InterPro" id="IPR001708">
    <property type="entry name" value="YidC/ALB3/OXA1/COX18"/>
</dbReference>
<gene>
    <name evidence="19" type="ORF">IAD17_01490</name>
</gene>
<name>A0A9D1L4F4_9ACTN</name>
<evidence type="ECO:0000259" key="18">
    <source>
        <dbReference type="Pfam" id="PF02096"/>
    </source>
</evidence>
<keyword evidence="7" id="KW-0653">Protein transport</keyword>
<protein>
    <recommendedName>
        <fullName evidence="3">Membrane protein insertase YidC</fullName>
    </recommendedName>
    <alternativeName>
        <fullName evidence="15">Foldase YidC</fullName>
    </alternativeName>
    <alternativeName>
        <fullName evidence="14">Membrane integrase YidC</fullName>
    </alternativeName>
    <alternativeName>
        <fullName evidence="13">Membrane protein YidC</fullName>
    </alternativeName>
</protein>
<dbReference type="Pfam" id="PF02096">
    <property type="entry name" value="60KD_IMP"/>
    <property type="match status" value="1"/>
</dbReference>
<feature type="domain" description="Membrane insertase YidC/Oxa/ALB C-terminal" evidence="18">
    <location>
        <begin position="23"/>
        <end position="216"/>
    </location>
</feature>
<feature type="transmembrane region" description="Helical" evidence="17">
    <location>
        <begin position="86"/>
        <end position="109"/>
    </location>
</feature>
<evidence type="ECO:0000256" key="13">
    <source>
        <dbReference type="ARBA" id="ARBA00031538"/>
    </source>
</evidence>
<dbReference type="GO" id="GO:0051205">
    <property type="term" value="P:protein insertion into membrane"/>
    <property type="evidence" value="ECO:0007669"/>
    <property type="project" value="TreeGrafter"/>
</dbReference>
<evidence type="ECO:0000256" key="14">
    <source>
        <dbReference type="ARBA" id="ARBA00033245"/>
    </source>
</evidence>
<dbReference type="EMBL" id="DVMQ01000006">
    <property type="protein sequence ID" value="HIU23586.1"/>
    <property type="molecule type" value="Genomic_DNA"/>
</dbReference>
<keyword evidence="4" id="KW-0813">Transport</keyword>
<dbReference type="InterPro" id="IPR028055">
    <property type="entry name" value="YidC/Oxa/ALB_C"/>
</dbReference>
<evidence type="ECO:0000256" key="2">
    <source>
        <dbReference type="ARBA" id="ARBA00010527"/>
    </source>
</evidence>
<dbReference type="InterPro" id="IPR047196">
    <property type="entry name" value="YidC_ALB_C"/>
</dbReference>
<reference evidence="19" key="1">
    <citation type="submission" date="2020-10" db="EMBL/GenBank/DDBJ databases">
        <authorList>
            <person name="Gilroy R."/>
        </authorList>
    </citation>
    <scope>NUCLEOTIDE SEQUENCE</scope>
    <source>
        <strain evidence="19">ChiHjej12B11-29160</strain>
    </source>
</reference>
<evidence type="ECO:0000313" key="20">
    <source>
        <dbReference type="Proteomes" id="UP000824078"/>
    </source>
</evidence>
<evidence type="ECO:0000256" key="3">
    <source>
        <dbReference type="ARBA" id="ARBA00015325"/>
    </source>
</evidence>
<evidence type="ECO:0000256" key="17">
    <source>
        <dbReference type="SAM" id="Phobius"/>
    </source>
</evidence>
<dbReference type="PANTHER" id="PTHR12428">
    <property type="entry name" value="OXA1"/>
    <property type="match status" value="1"/>
</dbReference>
<evidence type="ECO:0000256" key="1">
    <source>
        <dbReference type="ARBA" id="ARBA00004651"/>
    </source>
</evidence>
<evidence type="ECO:0000313" key="19">
    <source>
        <dbReference type="EMBL" id="HIU23586.1"/>
    </source>
</evidence>
<keyword evidence="5" id="KW-1003">Cell membrane</keyword>
<dbReference type="GO" id="GO:0032977">
    <property type="term" value="F:membrane insertase activity"/>
    <property type="evidence" value="ECO:0007669"/>
    <property type="project" value="InterPro"/>
</dbReference>
<comment type="subcellular location">
    <subcellularLocation>
        <location evidence="1">Cell membrane</location>
        <topology evidence="1">Multi-pass membrane protein</topology>
    </subcellularLocation>
    <subcellularLocation>
        <location evidence="16">Membrane</location>
        <topology evidence="16">Multi-pass membrane protein</topology>
    </subcellularLocation>
</comment>
<comment type="caution">
    <text evidence="19">The sequence shown here is derived from an EMBL/GenBank/DDBJ whole genome shotgun (WGS) entry which is preliminary data.</text>
</comment>
<reference evidence="19" key="2">
    <citation type="journal article" date="2021" name="PeerJ">
        <title>Extensive microbial diversity within the chicken gut microbiome revealed by metagenomics and culture.</title>
        <authorList>
            <person name="Gilroy R."/>
            <person name="Ravi A."/>
            <person name="Getino M."/>
            <person name="Pursley I."/>
            <person name="Horton D.L."/>
            <person name="Alikhan N.F."/>
            <person name="Baker D."/>
            <person name="Gharbi K."/>
            <person name="Hall N."/>
            <person name="Watson M."/>
            <person name="Adriaenssens E.M."/>
            <person name="Foster-Nyarko E."/>
            <person name="Jarju S."/>
            <person name="Secka A."/>
            <person name="Antonio M."/>
            <person name="Oren A."/>
            <person name="Chaudhuri R.R."/>
            <person name="La Ragione R."/>
            <person name="Hildebrand F."/>
            <person name="Pallen M.J."/>
        </authorList>
    </citation>
    <scope>NUCLEOTIDE SEQUENCE</scope>
    <source>
        <strain evidence="19">ChiHjej12B11-29160</strain>
    </source>
</reference>
<dbReference type="AlphaFoldDB" id="A0A9D1L4F4"/>
<evidence type="ECO:0000256" key="6">
    <source>
        <dbReference type="ARBA" id="ARBA00022692"/>
    </source>
</evidence>
<sequence>MWEWFIGLVSQILATIQSVVGDWGLAIIILTFIIRLLLTPLSIHSTKSSARMQALQPRMMEIQERYRDDPQRLNEEMMKFQRENKFNPFGGCLPLLLQMPVFFALFSVLQYHLPADAHFYNILDSLARSVGGAVGEFGYFGAIVYVVMDLLFGLLTFLPLYINSRNSAPDQRRSSLLMGIIMSVVMIMFGWNVPVGVLLYYDTSAAWGAIQQVFITNRVMEQVKRTEEEKFANQITVDVVRKERKPRPHKKH</sequence>